<dbReference type="InterPro" id="IPR051569">
    <property type="entry name" value="SHANK"/>
</dbReference>
<accession>T1EMQ5</accession>
<dbReference type="Gene3D" id="1.25.40.20">
    <property type="entry name" value="Ankyrin repeat-containing domain"/>
    <property type="match status" value="2"/>
</dbReference>
<feature type="repeat" description="ANK" evidence="1">
    <location>
        <begin position="152"/>
        <end position="191"/>
    </location>
</feature>
<proteinExistence type="predicted"/>
<keyword evidence="1" id="KW-0040">ANK repeat</keyword>
<dbReference type="OMA" id="TINPGHE"/>
<name>T1EMQ5_HELRO</name>
<reference evidence="5" key="1">
    <citation type="submission" date="2012-12" db="EMBL/GenBank/DDBJ databases">
        <authorList>
            <person name="Hellsten U."/>
            <person name="Grimwood J."/>
            <person name="Chapman J.A."/>
            <person name="Shapiro H."/>
            <person name="Aerts A."/>
            <person name="Otillar R.P."/>
            <person name="Terry A.Y."/>
            <person name="Boore J.L."/>
            <person name="Simakov O."/>
            <person name="Marletaz F."/>
            <person name="Cho S.-J."/>
            <person name="Edsinger-Gonzales E."/>
            <person name="Havlak P."/>
            <person name="Kuo D.-H."/>
            <person name="Larsson T."/>
            <person name="Lv J."/>
            <person name="Arendt D."/>
            <person name="Savage R."/>
            <person name="Osoegawa K."/>
            <person name="de Jong P."/>
            <person name="Lindberg D.R."/>
            <person name="Seaver E.C."/>
            <person name="Weisblat D.A."/>
            <person name="Putnam N.H."/>
            <person name="Grigoriev I.V."/>
            <person name="Rokhsar D.S."/>
        </authorList>
    </citation>
    <scope>NUCLEOTIDE SEQUENCE</scope>
</reference>
<dbReference type="PANTHER" id="PTHR24135:SF28">
    <property type="entry name" value="LD13733P"/>
    <property type="match status" value="1"/>
</dbReference>
<feature type="region of interest" description="Disordered" evidence="2">
    <location>
        <begin position="387"/>
        <end position="417"/>
    </location>
</feature>
<dbReference type="SUPFAM" id="SSF48403">
    <property type="entry name" value="Ankyrin repeat"/>
    <property type="match status" value="1"/>
</dbReference>
<dbReference type="EMBL" id="AMQM01000025">
    <property type="status" value="NOT_ANNOTATED_CDS"/>
    <property type="molecule type" value="Genomic_DNA"/>
</dbReference>
<dbReference type="CTD" id="20197855"/>
<dbReference type="RefSeq" id="XP_009008713.1">
    <property type="nucleotide sequence ID" value="XM_009010465.1"/>
</dbReference>
<dbReference type="InterPro" id="IPR002110">
    <property type="entry name" value="Ankyrin_rpt"/>
</dbReference>
<dbReference type="InterPro" id="IPR036770">
    <property type="entry name" value="Ankyrin_rpt-contain_sf"/>
</dbReference>
<feature type="repeat" description="ANK" evidence="1">
    <location>
        <begin position="259"/>
        <end position="291"/>
    </location>
</feature>
<dbReference type="SMART" id="SM00248">
    <property type="entry name" value="ANK"/>
    <property type="match status" value="5"/>
</dbReference>
<protein>
    <submittedName>
        <fullName evidence="3 4">Uncharacterized protein</fullName>
    </submittedName>
</protein>
<sequence length="502" mass="56977">MNNSENESINIEVTVPMLKLRKILPFTARDIVRKLKIDLLNCQELQSLEDGWNFGFFMPGNKEKAGKYLDEERFLNEYFFNDNTKRKKFLECVKKNDIKKTNQLISDGLDPNFTDPTGEVTPLIAAVLQKKSKDLIYSLLEGGAHLDFRNKRTLTPLHVAAMKGKDDAVKSIFKYFKLLLELGSSANYRDGQMLTPLYVGVKHDITKYSLKKLCYEHADTDVVDNHDNTSLHQACRLGKYDLLEDLIAYSRDINKQNHLGNTALHLAAVQKQEECTKMLLERGANKYIVNHSGKTAADLCTSESLKQFIQTFEESQKIQNAVPPKYNLNRKVSSSLSNNDEALSNGALISSFSKSLSNLSKKEEENNEPSHEKLSISLTNETDNKFSSQKFNNGKIRNHKQSHIINGNSDDDDSDDDCSPPLIRKKLQNYCRIVTINPGHEGLGFILSGAAGIICEDFSDYMPIFVSLKWGGQSVVSMRQPRVKEKEYYDNKFKKCKTSKEK</sequence>
<evidence type="ECO:0000313" key="3">
    <source>
        <dbReference type="EMBL" id="ESO11993.1"/>
    </source>
</evidence>
<dbReference type="Pfam" id="PF12796">
    <property type="entry name" value="Ank_2"/>
    <property type="match status" value="2"/>
</dbReference>
<dbReference type="Proteomes" id="UP000015101">
    <property type="component" value="Unassembled WGS sequence"/>
</dbReference>
<dbReference type="KEGG" id="hro:HELRODRAFT_158378"/>
<dbReference type="STRING" id="6412.T1EMQ5"/>
<dbReference type="HOGENOM" id="CLU_543239_0_0_1"/>
<dbReference type="OrthoDB" id="445896at2759"/>
<feature type="region of interest" description="Disordered" evidence="2">
    <location>
        <begin position="360"/>
        <end position="379"/>
    </location>
</feature>
<evidence type="ECO:0000256" key="1">
    <source>
        <dbReference type="PROSITE-ProRule" id="PRU00023"/>
    </source>
</evidence>
<dbReference type="eggNOG" id="KOG0504">
    <property type="taxonomic scope" value="Eukaryota"/>
</dbReference>
<reference evidence="4" key="3">
    <citation type="submission" date="2015-06" db="UniProtKB">
        <authorList>
            <consortium name="EnsemblMetazoa"/>
        </authorList>
    </citation>
    <scope>IDENTIFICATION</scope>
</reference>
<keyword evidence="5" id="KW-1185">Reference proteome</keyword>
<dbReference type="InParanoid" id="T1EMQ5"/>
<evidence type="ECO:0000256" key="2">
    <source>
        <dbReference type="SAM" id="MobiDB-lite"/>
    </source>
</evidence>
<organism evidence="4 5">
    <name type="scientific">Helobdella robusta</name>
    <name type="common">Californian leech</name>
    <dbReference type="NCBI Taxonomy" id="6412"/>
    <lineage>
        <taxon>Eukaryota</taxon>
        <taxon>Metazoa</taxon>
        <taxon>Spiralia</taxon>
        <taxon>Lophotrochozoa</taxon>
        <taxon>Annelida</taxon>
        <taxon>Clitellata</taxon>
        <taxon>Hirudinea</taxon>
        <taxon>Rhynchobdellida</taxon>
        <taxon>Glossiphoniidae</taxon>
        <taxon>Helobdella</taxon>
    </lineage>
</organism>
<dbReference type="PANTHER" id="PTHR24135">
    <property type="entry name" value="SH3 AND MULTIPLE ANKYRIN REPEAT DOMAINS PROTEIN"/>
    <property type="match status" value="1"/>
</dbReference>
<dbReference type="AlphaFoldDB" id="T1EMQ5"/>
<evidence type="ECO:0000313" key="4">
    <source>
        <dbReference type="EnsemblMetazoa" id="HelroP158378"/>
    </source>
</evidence>
<feature type="repeat" description="ANK" evidence="1">
    <location>
        <begin position="226"/>
        <end position="258"/>
    </location>
</feature>
<reference evidence="3 5" key="2">
    <citation type="journal article" date="2013" name="Nature">
        <title>Insights into bilaterian evolution from three spiralian genomes.</title>
        <authorList>
            <person name="Simakov O."/>
            <person name="Marletaz F."/>
            <person name="Cho S.J."/>
            <person name="Edsinger-Gonzales E."/>
            <person name="Havlak P."/>
            <person name="Hellsten U."/>
            <person name="Kuo D.H."/>
            <person name="Larsson T."/>
            <person name="Lv J."/>
            <person name="Arendt D."/>
            <person name="Savage R."/>
            <person name="Osoegawa K."/>
            <person name="de Jong P."/>
            <person name="Grimwood J."/>
            <person name="Chapman J.A."/>
            <person name="Shapiro H."/>
            <person name="Aerts A."/>
            <person name="Otillar R.P."/>
            <person name="Terry A.Y."/>
            <person name="Boore J.L."/>
            <person name="Grigoriev I.V."/>
            <person name="Lindberg D.R."/>
            <person name="Seaver E.C."/>
            <person name="Weisblat D.A."/>
            <person name="Putnam N.H."/>
            <person name="Rokhsar D.S."/>
        </authorList>
    </citation>
    <scope>NUCLEOTIDE SEQUENCE</scope>
</reference>
<feature type="compositionally biased region" description="Basic and acidic residues" evidence="2">
    <location>
        <begin position="360"/>
        <end position="374"/>
    </location>
</feature>
<dbReference type="PROSITE" id="PS50088">
    <property type="entry name" value="ANK_REPEAT"/>
    <property type="match status" value="3"/>
</dbReference>
<dbReference type="EnsemblMetazoa" id="HelroT158378">
    <property type="protein sequence ID" value="HelroP158378"/>
    <property type="gene ID" value="HelroG158378"/>
</dbReference>
<dbReference type="GeneID" id="20197855"/>
<evidence type="ECO:0000313" key="5">
    <source>
        <dbReference type="Proteomes" id="UP000015101"/>
    </source>
</evidence>
<dbReference type="PROSITE" id="PS50297">
    <property type="entry name" value="ANK_REP_REGION"/>
    <property type="match status" value="2"/>
</dbReference>
<dbReference type="EMBL" id="KB095811">
    <property type="protein sequence ID" value="ESO11993.1"/>
    <property type="molecule type" value="Genomic_DNA"/>
</dbReference>
<gene>
    <name evidence="4" type="primary">20197855</name>
    <name evidence="3" type="ORF">HELRODRAFT_158378</name>
</gene>